<evidence type="ECO:0000313" key="1">
    <source>
        <dbReference type="EMBL" id="CAG7614070.1"/>
    </source>
</evidence>
<sequence>MRCSDRSPGRRPVLLQVDQAVGVLDADVLPPDVGDHSGVDRVDHQRTSRLHHIEVAEGDAVHRRALVLGADLRAARVAVTDVVLVDDVLGVDRAGGVLVLGRHVVVTGVEERVGQQAVGRLVEVHAVGLVVPAVGPVVDHLVVLDRHLVAAVDQRVPVAGVTGGSAGQQAVNPSHAKIRALVEQAMATLKNWRLLRKLRCSTTRIAALVKAVLTLHLPAQPDDGKGSQSLSGTRLLTRHQTEIVLISRERPADLAKCQVSGPLCTVGTTGFEPATP</sequence>
<keyword evidence="2" id="KW-1185">Reference proteome</keyword>
<accession>A0A9W4GYA2</accession>
<proteinExistence type="predicted"/>
<gene>
    <name evidence="1" type="ORF">SBRY_100230</name>
</gene>
<name>A0A9W4GYA2_9ACTN</name>
<evidence type="ECO:0000313" key="2">
    <source>
        <dbReference type="Proteomes" id="UP001153328"/>
    </source>
</evidence>
<protein>
    <submittedName>
        <fullName evidence="1">Uncharacterized protein</fullName>
    </submittedName>
</protein>
<reference evidence="1" key="1">
    <citation type="submission" date="2021-06" db="EMBL/GenBank/DDBJ databases">
        <authorList>
            <person name="Arsene-Ploetze F."/>
        </authorList>
    </citation>
    <scope>NUCLEOTIDE SEQUENCE</scope>
    <source>
        <strain evidence="1">SBRY1</strain>
    </source>
</reference>
<comment type="caution">
    <text evidence="1">The sequence shown here is derived from an EMBL/GenBank/DDBJ whole genome shotgun (WGS) entry which is preliminary data.</text>
</comment>
<dbReference type="AlphaFoldDB" id="A0A9W4GYA2"/>
<organism evidence="1 2">
    <name type="scientific">Actinacidiphila bryophytorum</name>
    <dbReference type="NCBI Taxonomy" id="1436133"/>
    <lineage>
        <taxon>Bacteria</taxon>
        <taxon>Bacillati</taxon>
        <taxon>Actinomycetota</taxon>
        <taxon>Actinomycetes</taxon>
        <taxon>Kitasatosporales</taxon>
        <taxon>Streptomycetaceae</taxon>
        <taxon>Actinacidiphila</taxon>
    </lineage>
</organism>
<dbReference type="EMBL" id="CAJVAX010000002">
    <property type="protein sequence ID" value="CAG7614070.1"/>
    <property type="molecule type" value="Genomic_DNA"/>
</dbReference>
<dbReference type="Proteomes" id="UP001153328">
    <property type="component" value="Unassembled WGS sequence"/>
</dbReference>